<comment type="subcellular location">
    <subcellularLocation>
        <location evidence="1">Cell membrane</location>
        <topology evidence="1">Multi-pass membrane protein</topology>
    </subcellularLocation>
</comment>
<organism evidence="10 11">
    <name type="scientific">Candidatus Thermofonsia Clade 1 bacterium</name>
    <dbReference type="NCBI Taxonomy" id="2364210"/>
    <lineage>
        <taxon>Bacteria</taxon>
        <taxon>Bacillati</taxon>
        <taxon>Chloroflexota</taxon>
        <taxon>Candidatus Thermofontia</taxon>
        <taxon>Candidatus Thermofonsia Clade 1</taxon>
    </lineage>
</organism>
<dbReference type="Gene3D" id="3.40.50.300">
    <property type="entry name" value="P-loop containing nucleotide triphosphate hydrolases"/>
    <property type="match status" value="1"/>
</dbReference>
<evidence type="ECO:0000259" key="8">
    <source>
        <dbReference type="PROSITE" id="PS50893"/>
    </source>
</evidence>
<evidence type="ECO:0000256" key="4">
    <source>
        <dbReference type="ARBA" id="ARBA00022840"/>
    </source>
</evidence>
<dbReference type="InterPro" id="IPR039421">
    <property type="entry name" value="Type_1_exporter"/>
</dbReference>
<gene>
    <name evidence="10" type="ORF">CUN49_13780</name>
</gene>
<reference evidence="10 11" key="1">
    <citation type="submission" date="2017-11" db="EMBL/GenBank/DDBJ databases">
        <title>Evolution of Phototrophy in the Chloroflexi Phylum Driven by Horizontal Gene Transfer.</title>
        <authorList>
            <person name="Ward L.M."/>
            <person name="Hemp J."/>
            <person name="Shih P.M."/>
            <person name="Mcglynn S.E."/>
            <person name="Fischer W."/>
        </authorList>
    </citation>
    <scope>NUCLEOTIDE SEQUENCE [LARGE SCALE GENOMIC DNA]</scope>
    <source>
        <strain evidence="10">JP3_13</strain>
    </source>
</reference>
<dbReference type="Pfam" id="PF00664">
    <property type="entry name" value="ABC_membrane"/>
    <property type="match status" value="1"/>
</dbReference>
<evidence type="ECO:0000259" key="9">
    <source>
        <dbReference type="PROSITE" id="PS50929"/>
    </source>
</evidence>
<dbReference type="InterPro" id="IPR017871">
    <property type="entry name" value="ABC_transporter-like_CS"/>
</dbReference>
<feature type="transmembrane region" description="Helical" evidence="7">
    <location>
        <begin position="30"/>
        <end position="52"/>
    </location>
</feature>
<dbReference type="Proteomes" id="UP000229681">
    <property type="component" value="Unassembled WGS sequence"/>
</dbReference>
<dbReference type="GO" id="GO:0015421">
    <property type="term" value="F:ABC-type oligopeptide transporter activity"/>
    <property type="evidence" value="ECO:0007669"/>
    <property type="project" value="TreeGrafter"/>
</dbReference>
<feature type="transmembrane region" description="Helical" evidence="7">
    <location>
        <begin position="111"/>
        <end position="131"/>
    </location>
</feature>
<dbReference type="GO" id="GO:0016887">
    <property type="term" value="F:ATP hydrolysis activity"/>
    <property type="evidence" value="ECO:0007669"/>
    <property type="project" value="InterPro"/>
</dbReference>
<name>A0A2M8PB68_9CHLR</name>
<keyword evidence="6 7" id="KW-0472">Membrane</keyword>
<keyword evidence="3" id="KW-0547">Nucleotide-binding</keyword>
<comment type="caution">
    <text evidence="10">The sequence shown here is derived from an EMBL/GenBank/DDBJ whole genome shotgun (WGS) entry which is preliminary data.</text>
</comment>
<dbReference type="PANTHER" id="PTHR43394:SF1">
    <property type="entry name" value="ATP-BINDING CASSETTE SUB-FAMILY B MEMBER 10, MITOCHONDRIAL"/>
    <property type="match status" value="1"/>
</dbReference>
<dbReference type="SUPFAM" id="SSF90123">
    <property type="entry name" value="ABC transporter transmembrane region"/>
    <property type="match status" value="1"/>
</dbReference>
<dbReference type="Pfam" id="PF00005">
    <property type="entry name" value="ABC_tran"/>
    <property type="match status" value="1"/>
</dbReference>
<dbReference type="GO" id="GO:0005886">
    <property type="term" value="C:plasma membrane"/>
    <property type="evidence" value="ECO:0007669"/>
    <property type="project" value="UniProtKB-SubCell"/>
</dbReference>
<dbReference type="PROSITE" id="PS50893">
    <property type="entry name" value="ABC_TRANSPORTER_2"/>
    <property type="match status" value="1"/>
</dbReference>
<keyword evidence="5 7" id="KW-1133">Transmembrane helix</keyword>
<evidence type="ECO:0000256" key="7">
    <source>
        <dbReference type="SAM" id="Phobius"/>
    </source>
</evidence>
<dbReference type="PROSITE" id="PS50929">
    <property type="entry name" value="ABC_TM1F"/>
    <property type="match status" value="1"/>
</dbReference>
<accession>A0A2M8PB68</accession>
<evidence type="ECO:0000256" key="2">
    <source>
        <dbReference type="ARBA" id="ARBA00022692"/>
    </source>
</evidence>
<feature type="domain" description="ABC transmembrane type-1" evidence="9">
    <location>
        <begin position="1"/>
        <end position="280"/>
    </location>
</feature>
<proteinExistence type="predicted"/>
<sequence length="594" mass="64525">AILFSALLNLVTPLLFRQLIDVALPQRDAALLNVLALGIVAVPILSGVIAVFQRWLTASIGEDVIYTLRSDLYAHLQKMSLRFFTNAKTGELMSRLNNDVVGAQSAINSTLVSIITNAVAVVATLSVMLALEWRLTVLGLIVVPLFVLPARSIGRHLRELIKRQSELNAQMNAMVNETLNISGALLVKLFGRSAEEVERFRARAARVRDIGVQRAVTGSVMFVSLGLISAVGVALAYWIGGHLALEGVFSAGLIVAFGLYLTQIYAPLQALANAPVEFASSMVSFERVFEIIDQPIEIAEKPNALALALEQIRGEVTFENVSFRYGEGETPLSAVERGGVESVRAVFSGEKAEQALPRTQARTVALENVSFTIPAGKLVALVGPSGAGKTTITYLLPRLYDPTEGRILLDGHDLRDLTLSTLSAAIGMVTQETYLFHDTIKMNLLYAKPEATEAEIEAAARAANIHEFIMQLPNGYQTLVGERGYRLSGGEKQRIAIARVILKDPRILILDEATSHLDSQSEALIQSALERVMQGRTSLVIAHRLSTVLAADLILVLDRGRIVERGTHSQLLAQGGLYASLYETQFKRSAEQPA</sequence>
<dbReference type="InterPro" id="IPR003593">
    <property type="entry name" value="AAA+_ATPase"/>
</dbReference>
<dbReference type="PROSITE" id="PS00211">
    <property type="entry name" value="ABC_TRANSPORTER_1"/>
    <property type="match status" value="1"/>
</dbReference>
<dbReference type="Gene3D" id="1.20.1560.10">
    <property type="entry name" value="ABC transporter type 1, transmembrane domain"/>
    <property type="match status" value="1"/>
</dbReference>
<feature type="non-terminal residue" evidence="10">
    <location>
        <position position="1"/>
    </location>
</feature>
<dbReference type="SUPFAM" id="SSF52540">
    <property type="entry name" value="P-loop containing nucleoside triphosphate hydrolases"/>
    <property type="match status" value="1"/>
</dbReference>
<evidence type="ECO:0000256" key="6">
    <source>
        <dbReference type="ARBA" id="ARBA00023136"/>
    </source>
</evidence>
<evidence type="ECO:0000313" key="11">
    <source>
        <dbReference type="Proteomes" id="UP000229681"/>
    </source>
</evidence>
<keyword evidence="2 7" id="KW-0812">Transmembrane</keyword>
<evidence type="ECO:0000256" key="3">
    <source>
        <dbReference type="ARBA" id="ARBA00022741"/>
    </source>
</evidence>
<protein>
    <submittedName>
        <fullName evidence="10">ABC transporter</fullName>
    </submittedName>
</protein>
<dbReference type="InterPro" id="IPR003439">
    <property type="entry name" value="ABC_transporter-like_ATP-bd"/>
</dbReference>
<dbReference type="InterPro" id="IPR011527">
    <property type="entry name" value="ABC1_TM_dom"/>
</dbReference>
<feature type="domain" description="ABC transporter" evidence="8">
    <location>
        <begin position="340"/>
        <end position="584"/>
    </location>
</feature>
<feature type="transmembrane region" description="Helical" evidence="7">
    <location>
        <begin position="215"/>
        <end position="237"/>
    </location>
</feature>
<dbReference type="InterPro" id="IPR036640">
    <property type="entry name" value="ABC1_TM_sf"/>
</dbReference>
<evidence type="ECO:0000256" key="5">
    <source>
        <dbReference type="ARBA" id="ARBA00022989"/>
    </source>
</evidence>
<dbReference type="SMART" id="SM00382">
    <property type="entry name" value="AAA"/>
    <property type="match status" value="1"/>
</dbReference>
<evidence type="ECO:0000313" key="10">
    <source>
        <dbReference type="EMBL" id="PJF34803.1"/>
    </source>
</evidence>
<dbReference type="InterPro" id="IPR027417">
    <property type="entry name" value="P-loop_NTPase"/>
</dbReference>
<keyword evidence="4" id="KW-0067">ATP-binding</keyword>
<evidence type="ECO:0000256" key="1">
    <source>
        <dbReference type="ARBA" id="ARBA00004651"/>
    </source>
</evidence>
<dbReference type="PANTHER" id="PTHR43394">
    <property type="entry name" value="ATP-DEPENDENT PERMEASE MDL1, MITOCHONDRIAL"/>
    <property type="match status" value="1"/>
</dbReference>
<dbReference type="EMBL" id="PGTM01000267">
    <property type="protein sequence ID" value="PJF34803.1"/>
    <property type="molecule type" value="Genomic_DNA"/>
</dbReference>
<dbReference type="GO" id="GO:0005524">
    <property type="term" value="F:ATP binding"/>
    <property type="evidence" value="ECO:0007669"/>
    <property type="project" value="UniProtKB-KW"/>
</dbReference>
<dbReference type="AlphaFoldDB" id="A0A2M8PB68"/>
<feature type="transmembrane region" description="Helical" evidence="7">
    <location>
        <begin position="137"/>
        <end position="154"/>
    </location>
</feature>
<dbReference type="CDD" id="cd18550">
    <property type="entry name" value="ABC_6TM_exporter_like"/>
    <property type="match status" value="1"/>
</dbReference>